<dbReference type="InterPro" id="IPR002172">
    <property type="entry name" value="LDrepeatLR_classA_rpt"/>
</dbReference>
<dbReference type="Pfam" id="PF06448">
    <property type="entry name" value="DUF1081"/>
    <property type="match status" value="1"/>
</dbReference>
<evidence type="ECO:0000259" key="13">
    <source>
        <dbReference type="PROSITE" id="PS51233"/>
    </source>
</evidence>
<feature type="domain" description="VWFD" evidence="13">
    <location>
        <begin position="3606"/>
        <end position="3772"/>
    </location>
</feature>
<gene>
    <name evidence="14" type="ORF">O3P69_010366</name>
</gene>
<evidence type="ECO:0000256" key="3">
    <source>
        <dbReference type="ARBA" id="ARBA00022525"/>
    </source>
</evidence>
<evidence type="ECO:0000256" key="8">
    <source>
        <dbReference type="ARBA" id="ARBA00023180"/>
    </source>
</evidence>
<dbReference type="Pfam" id="PF09172">
    <property type="entry name" value="Vit_open_b-sht"/>
    <property type="match status" value="1"/>
</dbReference>
<comment type="caution">
    <text evidence="9">Lacks conserved residue(s) required for the propagation of feature annotation.</text>
</comment>
<keyword evidence="6" id="KW-0445">Lipid transport</keyword>
<dbReference type="PANTHER" id="PTHR23345:SF15">
    <property type="entry name" value="VITELLOGENIN 1-RELATED"/>
    <property type="match status" value="1"/>
</dbReference>
<proteinExistence type="predicted"/>
<dbReference type="SMART" id="SM00216">
    <property type="entry name" value="VWD"/>
    <property type="match status" value="1"/>
</dbReference>
<keyword evidence="7" id="KW-1015">Disulfide bond</keyword>
<feature type="domain" description="Vitellogenin" evidence="12">
    <location>
        <begin position="113"/>
        <end position="739"/>
    </location>
</feature>
<reference evidence="14 15" key="1">
    <citation type="submission" date="2023-03" db="EMBL/GenBank/DDBJ databases">
        <title>High-quality genome of Scylla paramamosain provides insights in environmental adaptation.</title>
        <authorList>
            <person name="Zhang L."/>
        </authorList>
    </citation>
    <scope>NUCLEOTIDE SEQUENCE [LARGE SCALE GENOMIC DNA]</scope>
    <source>
        <strain evidence="14">LZ_2023a</strain>
        <tissue evidence="14">Muscle</tissue>
    </source>
</reference>
<dbReference type="Gene3D" id="2.20.50.20">
    <property type="entry name" value="Lipovitellin. Chain A, domain 3"/>
    <property type="match status" value="1"/>
</dbReference>
<evidence type="ECO:0000256" key="6">
    <source>
        <dbReference type="ARBA" id="ARBA00023055"/>
    </source>
</evidence>
<evidence type="ECO:0000259" key="12">
    <source>
        <dbReference type="PROSITE" id="PS51211"/>
    </source>
</evidence>
<dbReference type="SUPFAM" id="SSF56968">
    <property type="entry name" value="Lipovitellin-phosvitin complex, beta-sheet shell regions"/>
    <property type="match status" value="2"/>
</dbReference>
<comment type="subcellular location">
    <subcellularLocation>
        <location evidence="1">Secreted</location>
    </subcellularLocation>
</comment>
<dbReference type="PROSITE" id="PS51211">
    <property type="entry name" value="VITELLOGENIN"/>
    <property type="match status" value="1"/>
</dbReference>
<dbReference type="Gene3D" id="2.20.80.10">
    <property type="entry name" value="Lipovitellin-phosvitin complex, chain A, domain 4"/>
    <property type="match status" value="1"/>
</dbReference>
<dbReference type="InterPro" id="IPR015817">
    <property type="entry name" value="Vitellinogen_open_b-sht_sub1"/>
</dbReference>
<evidence type="ECO:0000256" key="4">
    <source>
        <dbReference type="ARBA" id="ARBA00022729"/>
    </source>
</evidence>
<keyword evidence="2" id="KW-0813">Transport</keyword>
<name>A0AAW0TVB7_SCYPA</name>
<dbReference type="InterPro" id="IPR023415">
    <property type="entry name" value="LDLR_class-A_CS"/>
</dbReference>
<dbReference type="InterPro" id="IPR015255">
    <property type="entry name" value="Vitellinogen_open_b-sht"/>
</dbReference>
<dbReference type="InterPro" id="IPR001747">
    <property type="entry name" value="Vitellogenin_N"/>
</dbReference>
<evidence type="ECO:0000256" key="11">
    <source>
        <dbReference type="SAM" id="SignalP"/>
    </source>
</evidence>
<sequence length="4215" mass="479987">MTGNLILLVFLLVAGIGRAEAACGPNEFACASHDQCIPDDYVCDEIEDCDDNSDEEPTIDDCQAYLERQEEVESSFTAVSHDDEDDDEQAPVEKEPPQQCALRKCEVGSKFKLVDGLTHYYTYETKSVTVVAGSSPSNTSLAIRAQLAFTVLTACELELQVHDMVVETTRSDSGGQLESVEDNAFIAAVTKNPLRFAYHDGLVEEMCPLPDEDPNALNFKRAAVSLLQNTMPRLDLDHHTTETDVVGHCKVDYQVAGVAGKGLVLKKTRDIPSCTTRSSTTSFIKGVEYDFVGGIHTPPLLDTTSECVQVVAEGRIESARCQELHRLTPFSSERGGIFTTITQTLNFTHKSYSSSTMGSVHGRTNLLYDYHNHVHAEGNPTDGVDDAHFWGSLSNQILDKIAENMENEGVGTNAPRLFLELVQALRHLSFQELWGINEERNWGPERIVFDDALPMLGTGGSVGVMRDLMGQDHNNILTNTWLTSLSFISRPDLDTILEAAPLLEMERVHADAFLGVGSLVQAYCRDHPFCTQAQPILRIMDTLHQFIRNSCHRETKQDKIQVLMAMKGIGNAGAAVTEGIPGSLAQCFFNEQNENEIRLGAITAFRRFPCEVSRAPLQRLFQDHTQDAELRIAAYLELMRCPDFQVVKVVKQTLLNEEVNQVGSFVWTHLENLKETSMPSRAHLQGLISNEDIASKFTADVRKFSRNIELSGFYDQLNVGGNMDANVVFSQESYIPRSATFNFTTDLFGHSLNLLEIGARIEGWDRELDSMFFRSPSTPDSEPALSNPKLRDVMSRTQKKDKYMQKDAEVSFHMKTFGNEIYYRHLHGIQEVVQALGTLNPAERIRRLNMGEDINLQKSWLATESAYIIPTTAGLPLNLSITASVALNVHASGKIDVFNLLQGRGGISGRLKPSVGVEVVGSMLVDGHVAQSGAQLVSTLHSSTVVEGRFDINGSELVRVDLAMPRDKIDIMNISSSLVLIHGSAEAAVQHSRESLDGVTSDRMELTGCSAYQDKLGAKLCWNVQYPNASRVPESPFFPLTGPAQLQLALHKTDPTLTTYQIRYTWERRRLYRTFLLSVNTPGTAIPREHSISYNINFGSQNIYLDLHSPQTNISARGRYVDSRRERRADLSVELNGREVATLTAGLAAHSRQGRDVIRPIFTVTYQGQDAIRVTGVVDRRQNRKTELMEVDMQVKCLLPQEDGRWVMAAGTIKGDLSLSEGEWTGGLEALYSPSESAATESISLEYRWTKSLSASSDIKTELSVRFFFSQFPNINFKGQLLRRVHFGTRENSLQLNFGENFEDINHRVDIYEAFTYHNTETATIFNFTTSIKQRLRNLDLKFGTDWYRDKYVHNTGILIQYDTNHRIESRLHMKWKPLGLVDTEGSWFLKIPGRVDWEVNGHIKENIVKKYTFEVEIKAGHNWRLEASGTYSDHSTLLEQLHNLQLDLHLPSYGLTRINMTIHSNNHRMSLDTHVLLNDGRKYEVRIAYERRLDHMQAQEHILHFELHMPNQLYILNSAISFGTVITFTSELHLDRQRDIHLSVTADILQPRKTGLQVLLKWNANRDPNQKMTIEMLYVNPNDRVSNFTLNGLLFFLGQQYRVNWMTERRFEYMERDMIWENRNEGSFSWMEQSGHLQEIAANVTMRFRRGNTAELYGMFDLDTPFLHWKKNYLELKYFRNANQIESKLKARWHDGEFIDLQLTAQKHIQDSNFRIETRLDVNSSFEGLVYASTEVWIEKKLGVIDLNFYIQWDKDRLEVTLEGKDDSSEAETRFSLFGQILTTIEGYREISSAVDFIIGPSSTDIHATAKWEGHFYKITMSGTMYNGLEYLRIGVDVEADHHEEPLVTASFRVYHDPETLEEKLSIVLKWLEEEVLVDGQVVTLPHRFKAGIEVESTFEELERAVIVLGFTKDTVMKTEAKLQWNDNVDAGFELLGQVTSLTDFFISCTIHTPFSGMKIIKGELRNLFQLQPQVHVQPRIYGQLGDKKYGLGARYEQGQLPRLRVALELYTPLPELHTVFLDLCDNSTVSDVKYGLVMKYGPTKHLRIDVDLKEKTGGMEGQAVAALPLQSLGEDLEDATLEASGSFLWVPEPKLELTLLSRSSSLTKVEVKASFKQEDEGKLQLTITTPVSGYENLDLAIEYCLPVNERPGHFDGRLNTSVNSEFHLKGTGTTKELEGSFVTPYAPFRNGNFMWKMTSLDVVKSRLVAKFQWENSNIALDASVKFQQRFIQMLEGTLETPWEDLGHSSIRLVGQPQEGGYKNQLVLRGMETTYRGHLFWKYRDENDWDVDIQVEPENRGRGGRYRLQVALTNLEHRPFKLALHMSTPHQGFQTFHFQLLLQRSQVPYSMTVDWDFPVGAGTIEIDITELSFDKVEGKTSLVLRKQPGSHTSYMVDLNLSSGPSQDLIDVGGSVEFKSNHEYWDQLVLRGKVRQITNDPGELSLYLMWPRLDPITFIARAEHQNTGHLLIIKPLISLNLTSAHYSFNGEMLREGQYLNLTGVLDWKREFSGPQQVLLYSSLVFNEGNVNGHLTLSLPMVEGWQDNKADLFYETREGRHWFRSSIVTGSEVTTVTGNMLAQGFPATEGTINVTSTLKWENQPLTFNFKQDLNDIGYNGDYYLEWPTRMNNTSPWKRSPIQASLRHRFLEAGHGGTFKITYKRIMKKPIEIDYGFKFPATGDVTVELGATYQRIKVKVKVDRVTAVVAENVIKQRTSFEFSNPLWPFGVASTKETNTKSSTELETVTTLELYDLHDVSRRITITLIRNTAQSKRNSVIKVKSFGREIFINMGYDLTPGNFCINFLLSWAEDRKIEFDISWTDVSKGFSKEQILKGKFSQPFRTVLLDGYYMHNNKNVTAFIKFNWDGMNPSEEVVMGQLQWTDESTKNKMIHKTLVSLSHPLLEKNIKVWGELQQDDLEELTIEGQMEYSSDPLKNLKLEMIMLKDKTRNDAVVINERAVLMHPATNLTLKTNGSLEVNRIKCALQQDFMYTNYSGHPYRAHLITGVDLLQKTLQITLETWTKLVDVLVEVEQQREDQWIVSTTSYPGQETPLLTSVEFHPSHQVITITFDNLLTSNTTYETDFPRYIAEQVVVEGGLEDLRNARFSMKHLQPSWVNDGQQWQQQEQQEQEQPPLWVQDANFYFRLNNSRLLTSRFDWRPEIKQEFLNEIGEFIGASHDLRRNAEEWLQAMLKKIGEECLSRAKPIVEDLVQHTKPIIIDFKDESEEFVSDMWQLYNSINSTAMELRVRESVQFVIPTILQSLQEIPLFQELKTKLARGELKGQLSRFLRKLQDFIQGVFSDVEGPGLKEKLKTLFIMLAERYDQYAKRLYLQARESIEAFTHRLAEWFYVKWQAVYNNYKPHILRTFDDVETNAWTFAENLIGWMKRLGLEVKSSAYYQRIQELATYLEKTYKDFSEKSKRENLEEYFSMLIEKIKSGAKAFLDLVAPFMEDWGGELRKAWTTLMQFRTARTVKEVVVAAVNKVIWTVQYVNISGQVIDAMAFFLEHGWTIVTQTGVEASQKYIKAKTMFRCTPEKGELELVQKLPLDWHAFNHKPSWQDLPEYSQIVKMFSFFSSSSNTTLFKIWHKMVKLRFSPSSLFPPFTATGYMIGEQHFITFDQQHLEYKGRCQHLLVADMVGGRWAVSVNYHHHSSRTIIIYIHDSYIEIAKDFRVSVNGRATELPASVSSVSVHRSLHSLHVDSHLYGFRVNWNLAQDVTSITIHGSYFGKTGGLLGLYNYEPYDDFQFPSGELTDDGTMMAESWDVSPVHCVSTGNIARLPSKVPIEACTQLFHSKGSPLKGCFYEVDSKPYYNMCLVDYNTHAPSEQNTCTAAAAYMEACGINSIPIKIPSYCVQCKYMNDNMQLMTLEEGVPVVLEEEDILKSTDIVIILEAQHCNTILSEKKPVSRFGTFIKELNEELQNSGLHNIRYAMVVYGGEPPFSMPVVATVNNQIFTDASNINKALDHVKFMTEDYSEHIDNSYDAFVAYSFAASLNFRAGVTISFIHFPCQSCQPFLPSMEYSTMYHILLEYSVTLHVFNQDLFDIPKDREKKKLLGIDRELAYTMKDTRGSGLKGDRALKSQVSIPKDKLGYCAPLAHQTNGTIFTSANLVIPARQASRANRIKKKIQKLAIVFGRRLALTAYPREKKRCVCIPRGPDGGGIIECDNWGSGPLAILRDYGYDTEISYTPETNSGEVGSCIERGADGRCLRLMEN</sequence>
<evidence type="ECO:0000256" key="10">
    <source>
        <dbReference type="SAM" id="MobiDB-lite"/>
    </source>
</evidence>
<dbReference type="GO" id="GO:0005576">
    <property type="term" value="C:extracellular region"/>
    <property type="evidence" value="ECO:0007669"/>
    <property type="project" value="UniProtKB-SubCell"/>
</dbReference>
<dbReference type="InterPro" id="IPR011030">
    <property type="entry name" value="Lipovitellin_superhlx_dom"/>
</dbReference>
<dbReference type="CDD" id="cd00112">
    <property type="entry name" value="LDLa"/>
    <property type="match status" value="1"/>
</dbReference>
<dbReference type="Pfam" id="PF01347">
    <property type="entry name" value="Vitellogenin_N"/>
    <property type="match status" value="1"/>
</dbReference>
<dbReference type="SMART" id="SM00192">
    <property type="entry name" value="LDLa"/>
    <property type="match status" value="1"/>
</dbReference>
<evidence type="ECO:0000313" key="14">
    <source>
        <dbReference type="EMBL" id="KAK8390621.1"/>
    </source>
</evidence>
<evidence type="ECO:0000256" key="5">
    <source>
        <dbReference type="ARBA" id="ARBA00022761"/>
    </source>
</evidence>
<feature type="chain" id="PRO_5043329095" description="Vitellogenin domain-containing protein" evidence="11">
    <location>
        <begin position="22"/>
        <end position="4215"/>
    </location>
</feature>
<dbReference type="InterPro" id="IPR036055">
    <property type="entry name" value="LDL_receptor-like_sf"/>
</dbReference>
<dbReference type="Pfam" id="PF00057">
    <property type="entry name" value="Ldl_recept_a"/>
    <property type="match status" value="1"/>
</dbReference>
<dbReference type="PROSITE" id="PS01209">
    <property type="entry name" value="LDLRA_1"/>
    <property type="match status" value="1"/>
</dbReference>
<evidence type="ECO:0000256" key="2">
    <source>
        <dbReference type="ARBA" id="ARBA00022448"/>
    </source>
</evidence>
<evidence type="ECO:0000256" key="9">
    <source>
        <dbReference type="PROSITE-ProRule" id="PRU00124"/>
    </source>
</evidence>
<dbReference type="PROSITE" id="PS51233">
    <property type="entry name" value="VWFD"/>
    <property type="match status" value="1"/>
</dbReference>
<accession>A0AAW0TVB7</accession>
<dbReference type="SMART" id="SM00638">
    <property type="entry name" value="LPD_N"/>
    <property type="match status" value="1"/>
</dbReference>
<evidence type="ECO:0000256" key="7">
    <source>
        <dbReference type="ARBA" id="ARBA00023157"/>
    </source>
</evidence>
<organism evidence="14 15">
    <name type="scientific">Scylla paramamosain</name>
    <name type="common">Mud crab</name>
    <dbReference type="NCBI Taxonomy" id="85552"/>
    <lineage>
        <taxon>Eukaryota</taxon>
        <taxon>Metazoa</taxon>
        <taxon>Ecdysozoa</taxon>
        <taxon>Arthropoda</taxon>
        <taxon>Crustacea</taxon>
        <taxon>Multicrustacea</taxon>
        <taxon>Malacostraca</taxon>
        <taxon>Eumalacostraca</taxon>
        <taxon>Eucarida</taxon>
        <taxon>Decapoda</taxon>
        <taxon>Pleocyemata</taxon>
        <taxon>Brachyura</taxon>
        <taxon>Eubrachyura</taxon>
        <taxon>Portunoidea</taxon>
        <taxon>Portunidae</taxon>
        <taxon>Portuninae</taxon>
        <taxon>Scylla</taxon>
    </lineage>
</organism>
<dbReference type="SUPFAM" id="SSF48431">
    <property type="entry name" value="Lipovitellin-phosvitin complex, superhelical domain"/>
    <property type="match status" value="1"/>
</dbReference>
<dbReference type="Gene3D" id="2.30.230.10">
    <property type="entry name" value="Lipovitellin, beta-sheet shell regions, chain A"/>
    <property type="match status" value="1"/>
</dbReference>
<keyword evidence="3" id="KW-0964">Secreted</keyword>
<keyword evidence="5" id="KW-0758">Storage protein</keyword>
<dbReference type="InterPro" id="IPR050733">
    <property type="entry name" value="Vitellogenin/Apolipophorin"/>
</dbReference>
<keyword evidence="8" id="KW-0325">Glycoprotein</keyword>
<dbReference type="SUPFAM" id="SSF57424">
    <property type="entry name" value="LDL receptor-like module"/>
    <property type="match status" value="1"/>
</dbReference>
<dbReference type="InterPro" id="IPR001846">
    <property type="entry name" value="VWF_type-D"/>
</dbReference>
<feature type="signal peptide" evidence="11">
    <location>
        <begin position="1"/>
        <end position="21"/>
    </location>
</feature>
<keyword evidence="15" id="KW-1185">Reference proteome</keyword>
<dbReference type="PANTHER" id="PTHR23345">
    <property type="entry name" value="VITELLOGENIN-RELATED"/>
    <property type="match status" value="1"/>
</dbReference>
<dbReference type="GO" id="GO:0005319">
    <property type="term" value="F:lipid transporter activity"/>
    <property type="evidence" value="ECO:0007669"/>
    <property type="project" value="InterPro"/>
</dbReference>
<evidence type="ECO:0000256" key="1">
    <source>
        <dbReference type="ARBA" id="ARBA00004613"/>
    </source>
</evidence>
<dbReference type="InterPro" id="IPR009454">
    <property type="entry name" value="Lipid_transpt_open_b-sht"/>
</dbReference>
<dbReference type="Proteomes" id="UP001487740">
    <property type="component" value="Unassembled WGS sequence"/>
</dbReference>
<dbReference type="Gene3D" id="4.10.400.10">
    <property type="entry name" value="Low-density Lipoprotein Receptor"/>
    <property type="match status" value="1"/>
</dbReference>
<dbReference type="GO" id="GO:0045735">
    <property type="term" value="F:nutrient reservoir activity"/>
    <property type="evidence" value="ECO:0007669"/>
    <property type="project" value="UniProtKB-KW"/>
</dbReference>
<keyword evidence="4 11" id="KW-0732">Signal</keyword>
<dbReference type="InterPro" id="IPR015819">
    <property type="entry name" value="Lipid_transp_b-sht_shell"/>
</dbReference>
<dbReference type="Pfam" id="PF00094">
    <property type="entry name" value="VWD"/>
    <property type="match status" value="1"/>
</dbReference>
<evidence type="ECO:0008006" key="16">
    <source>
        <dbReference type="Google" id="ProtNLM"/>
    </source>
</evidence>
<dbReference type="SMART" id="SM01169">
    <property type="entry name" value="DUF1943"/>
    <property type="match status" value="1"/>
</dbReference>
<dbReference type="EMBL" id="JARAKH010000025">
    <property type="protein sequence ID" value="KAK8390621.1"/>
    <property type="molecule type" value="Genomic_DNA"/>
</dbReference>
<feature type="region of interest" description="Disordered" evidence="10">
    <location>
        <begin position="73"/>
        <end position="97"/>
    </location>
</feature>
<dbReference type="PROSITE" id="PS50068">
    <property type="entry name" value="LDLRA_2"/>
    <property type="match status" value="1"/>
</dbReference>
<dbReference type="InterPro" id="IPR015816">
    <property type="entry name" value="Vitellinogen_b-sht_N"/>
</dbReference>
<protein>
    <recommendedName>
        <fullName evidence="16">Vitellogenin domain-containing protein</fullName>
    </recommendedName>
</protein>
<evidence type="ECO:0000313" key="15">
    <source>
        <dbReference type="Proteomes" id="UP001487740"/>
    </source>
</evidence>
<comment type="caution">
    <text evidence="14">The sequence shown here is derived from an EMBL/GenBank/DDBJ whole genome shotgun (WGS) entry which is preliminary data.</text>
</comment>
<dbReference type="Gene3D" id="1.25.10.20">
    <property type="entry name" value="Vitellinogen, superhelical"/>
    <property type="match status" value="1"/>
</dbReference>